<dbReference type="EMBL" id="QJRX01000006">
    <property type="protein sequence ID" value="PYC23363.1"/>
    <property type="molecule type" value="Genomic_DNA"/>
</dbReference>
<dbReference type="InterPro" id="IPR036249">
    <property type="entry name" value="Thioredoxin-like_sf"/>
</dbReference>
<organism evidence="1 2">
    <name type="scientific">Aquipseudomonas alcaligenes</name>
    <name type="common">Pseudomonas alcaligenes</name>
    <dbReference type="NCBI Taxonomy" id="43263"/>
    <lineage>
        <taxon>Bacteria</taxon>
        <taxon>Pseudomonadati</taxon>
        <taxon>Pseudomonadota</taxon>
        <taxon>Gammaproteobacteria</taxon>
        <taxon>Pseudomonadales</taxon>
        <taxon>Pseudomonadaceae</taxon>
        <taxon>Aquipseudomonas</taxon>
    </lineage>
</organism>
<evidence type="ECO:0008006" key="3">
    <source>
        <dbReference type="Google" id="ProtNLM"/>
    </source>
</evidence>
<dbReference type="SUPFAM" id="SSF52833">
    <property type="entry name" value="Thioredoxin-like"/>
    <property type="match status" value="1"/>
</dbReference>
<protein>
    <recommendedName>
        <fullName evidence="3">Glutaredoxin domain-containing protein</fullName>
    </recommendedName>
</protein>
<dbReference type="AlphaFoldDB" id="A0A2V4LAW5"/>
<name>A0A2V4LAW5_AQUAC</name>
<gene>
    <name evidence="1" type="ORF">DMO17_11950</name>
</gene>
<dbReference type="Gene3D" id="3.40.30.10">
    <property type="entry name" value="Glutaredoxin"/>
    <property type="match status" value="1"/>
</dbReference>
<comment type="caution">
    <text evidence="1">The sequence shown here is derived from an EMBL/GenBank/DDBJ whole genome shotgun (WGS) entry which is preliminary data.</text>
</comment>
<sequence>MKKILLLAALLALGHKGWTYYQAQNVQPRYAHDYLAVYGRDSCGYTQGTLQALRQAGVRFEYLNIDDPAVADGLHARMTAQGIDTRHYLLPVVDLSDEISVRPNNAELVRAARAQSL</sequence>
<reference evidence="1 2" key="1">
    <citation type="submission" date="2018-06" db="EMBL/GenBank/DDBJ databases">
        <title>Pseudomonas diversity within urban Lake Michigan freshwaters.</title>
        <authorList>
            <person name="Batrich M."/>
            <person name="Hatzopoulos T."/>
            <person name="Putonti C."/>
        </authorList>
    </citation>
    <scope>NUCLEOTIDE SEQUENCE [LARGE SCALE GENOMIC DNA]</scope>
    <source>
        <strain evidence="1 2">MB-090714</strain>
    </source>
</reference>
<evidence type="ECO:0000313" key="2">
    <source>
        <dbReference type="Proteomes" id="UP000248146"/>
    </source>
</evidence>
<dbReference type="Proteomes" id="UP000248146">
    <property type="component" value="Unassembled WGS sequence"/>
</dbReference>
<accession>A0A2V4LAW5</accession>
<proteinExistence type="predicted"/>
<dbReference type="OrthoDB" id="6884501at2"/>
<dbReference type="RefSeq" id="WP_110682722.1">
    <property type="nucleotide sequence ID" value="NZ_QJRX01000006.1"/>
</dbReference>
<evidence type="ECO:0000313" key="1">
    <source>
        <dbReference type="EMBL" id="PYC23363.1"/>
    </source>
</evidence>